<feature type="non-terminal residue" evidence="2">
    <location>
        <position position="1"/>
    </location>
</feature>
<protein>
    <submittedName>
        <fullName evidence="2">Uncharacterized protein</fullName>
    </submittedName>
</protein>
<evidence type="ECO:0000256" key="1">
    <source>
        <dbReference type="SAM" id="MobiDB-lite"/>
    </source>
</evidence>
<sequence length="393" mass="45369">LFRQEMEPDIRGPKEQRRLEEDPGLSNSEQRVGNRVFQTGGNNRYSRIIHAKQMGYNNRPASSLPSHQCSRRDATVSMLQLQWSLLQLQRNAVWSFNGSENHYQMPLASNSRGREAIQIENLRLRRRDYDPELESYNITTRNITSNEDSTRVWLDDHNGQEPDQSHADSRVLGLAVEHESNDNVNDNISKERSLEIAKTSDGASQVKETHKNKKFGIGNWRNPMCKSTIQTRRASHQVALKVEGQGSSQQKLEQVDSTQQERDTRHNLVDQQVSAQSTIVLHETQQVDNNPDRCFEFRMGATLIRDNQEKVFAYGDWKDNNLKSSNQREVRAVLKALLEFRQELTQQQPIGIRLLTDNTVTMYRFNKGKGSITIAPQVDKVLKFAEQYNWTLY</sequence>
<comment type="caution">
    <text evidence="2">The sequence shown here is derived from an EMBL/GenBank/DDBJ whole genome shotgun (WGS) entry which is preliminary data.</text>
</comment>
<accession>A0A5J4V8P1</accession>
<organism evidence="2 3">
    <name type="scientific">Streblomastix strix</name>
    <dbReference type="NCBI Taxonomy" id="222440"/>
    <lineage>
        <taxon>Eukaryota</taxon>
        <taxon>Metamonada</taxon>
        <taxon>Preaxostyla</taxon>
        <taxon>Oxymonadida</taxon>
        <taxon>Streblomastigidae</taxon>
        <taxon>Streblomastix</taxon>
    </lineage>
</organism>
<feature type="region of interest" description="Disordered" evidence="1">
    <location>
        <begin position="1"/>
        <end position="39"/>
    </location>
</feature>
<gene>
    <name evidence="2" type="ORF">EZS28_025618</name>
</gene>
<name>A0A5J4V8P1_9EUKA</name>
<evidence type="ECO:0000313" key="3">
    <source>
        <dbReference type="Proteomes" id="UP000324800"/>
    </source>
</evidence>
<feature type="compositionally biased region" description="Basic and acidic residues" evidence="1">
    <location>
        <begin position="1"/>
        <end position="21"/>
    </location>
</feature>
<dbReference type="Proteomes" id="UP000324800">
    <property type="component" value="Unassembled WGS sequence"/>
</dbReference>
<dbReference type="OrthoDB" id="6628445at2759"/>
<dbReference type="AlphaFoldDB" id="A0A5J4V8P1"/>
<proteinExistence type="predicted"/>
<reference evidence="2 3" key="1">
    <citation type="submission" date="2019-03" db="EMBL/GenBank/DDBJ databases">
        <title>Single cell metagenomics reveals metabolic interactions within the superorganism composed of flagellate Streblomastix strix and complex community of Bacteroidetes bacteria on its surface.</title>
        <authorList>
            <person name="Treitli S.C."/>
            <person name="Kolisko M."/>
            <person name="Husnik F."/>
            <person name="Keeling P."/>
            <person name="Hampl V."/>
        </authorList>
    </citation>
    <scope>NUCLEOTIDE SEQUENCE [LARGE SCALE GENOMIC DNA]</scope>
    <source>
        <strain evidence="2">ST1C</strain>
    </source>
</reference>
<evidence type="ECO:0000313" key="2">
    <source>
        <dbReference type="EMBL" id="KAA6378855.1"/>
    </source>
</evidence>
<dbReference type="EMBL" id="SNRW01008875">
    <property type="protein sequence ID" value="KAA6378855.1"/>
    <property type="molecule type" value="Genomic_DNA"/>
</dbReference>
<feature type="compositionally biased region" description="Polar residues" evidence="1">
    <location>
        <begin position="25"/>
        <end position="39"/>
    </location>
</feature>